<keyword evidence="1" id="KW-0472">Membrane</keyword>
<comment type="caution">
    <text evidence="2">The sequence shown here is derived from an EMBL/GenBank/DDBJ whole genome shotgun (WGS) entry which is preliminary data.</text>
</comment>
<keyword evidence="1" id="KW-0812">Transmembrane</keyword>
<keyword evidence="1" id="KW-1133">Transmembrane helix</keyword>
<proteinExistence type="predicted"/>
<accession>A0A8J7WUI5</accession>
<feature type="transmembrane region" description="Helical" evidence="1">
    <location>
        <begin position="35"/>
        <end position="58"/>
    </location>
</feature>
<protein>
    <submittedName>
        <fullName evidence="2">DUF998 domain-containing protein</fullName>
    </submittedName>
</protein>
<sequence length="243" mass="26050">MKGQKTAAFAALGTALVQRAPLGDQDARTVRLLRFGVGVIGLLLPIALPFGNWVFVQFGHQTRILPRSMSASYYTSTRNIFVGALCALGVFLICYRYNARDDKWSTVAGISAIGVALCPTAPQDPTPYQSAVGEAHLVLAGILLTALAMFCLWSFRDPAAAQRDRTDHAYLAAGASILAFLGVAVVTGVLHWGDRWTPTPLYVCESLSVWAFGLAWTGAAFEIGARRPGRPPHPVPRAGALQL</sequence>
<dbReference type="AlphaFoldDB" id="A0A8J7WUI5"/>
<feature type="transmembrane region" description="Helical" evidence="1">
    <location>
        <begin position="135"/>
        <end position="156"/>
    </location>
</feature>
<evidence type="ECO:0000256" key="1">
    <source>
        <dbReference type="SAM" id="Phobius"/>
    </source>
</evidence>
<dbReference type="Proteomes" id="UP000677913">
    <property type="component" value="Unassembled WGS sequence"/>
</dbReference>
<feature type="transmembrane region" description="Helical" evidence="1">
    <location>
        <begin position="79"/>
        <end position="98"/>
    </location>
</feature>
<organism evidence="2 3">
    <name type="scientific">Actinocrinis puniceicyclus</name>
    <dbReference type="NCBI Taxonomy" id="977794"/>
    <lineage>
        <taxon>Bacteria</taxon>
        <taxon>Bacillati</taxon>
        <taxon>Actinomycetota</taxon>
        <taxon>Actinomycetes</taxon>
        <taxon>Catenulisporales</taxon>
        <taxon>Actinospicaceae</taxon>
        <taxon>Actinocrinis</taxon>
    </lineage>
</organism>
<feature type="transmembrane region" description="Helical" evidence="1">
    <location>
        <begin position="168"/>
        <end position="193"/>
    </location>
</feature>
<name>A0A8J7WUI5_9ACTN</name>
<gene>
    <name evidence="2" type="ORF">KGA66_26940</name>
</gene>
<evidence type="ECO:0000313" key="2">
    <source>
        <dbReference type="EMBL" id="MBS2966702.1"/>
    </source>
</evidence>
<dbReference type="EMBL" id="JAGSXH010000182">
    <property type="protein sequence ID" value="MBS2966702.1"/>
    <property type="molecule type" value="Genomic_DNA"/>
</dbReference>
<keyword evidence="3" id="KW-1185">Reference proteome</keyword>
<evidence type="ECO:0000313" key="3">
    <source>
        <dbReference type="Proteomes" id="UP000677913"/>
    </source>
</evidence>
<reference evidence="2" key="1">
    <citation type="submission" date="2021-04" db="EMBL/GenBank/DDBJ databases">
        <title>Genome based classification of Actinospica acidithermotolerans sp. nov., an actinobacterium isolated from an Indonesian hot spring.</title>
        <authorList>
            <person name="Kusuma A.B."/>
            <person name="Putra K.E."/>
            <person name="Nafisah S."/>
            <person name="Loh J."/>
            <person name="Nouioui I."/>
            <person name="Goodfellow M."/>
        </authorList>
    </citation>
    <scope>NUCLEOTIDE SEQUENCE</scope>
    <source>
        <strain evidence="2">DSM 45618</strain>
    </source>
</reference>
<dbReference type="RefSeq" id="WP_211472036.1">
    <property type="nucleotide sequence ID" value="NZ_JAGSXH010000182.1"/>
</dbReference>